<organism evidence="1 2">
    <name type="scientific">Faecalibaculum rodentium</name>
    <dbReference type="NCBI Taxonomy" id="1702221"/>
    <lineage>
        <taxon>Bacteria</taxon>
        <taxon>Bacillati</taxon>
        <taxon>Bacillota</taxon>
        <taxon>Erysipelotrichia</taxon>
        <taxon>Erysipelotrichales</taxon>
        <taxon>Erysipelotrichaceae</taxon>
        <taxon>Faecalibaculum</taxon>
    </lineage>
</organism>
<evidence type="ECO:0000313" key="1">
    <source>
        <dbReference type="EMBL" id="AMK55603.1"/>
    </source>
</evidence>
<dbReference type="EMBL" id="CP011391">
    <property type="protein sequence ID" value="AMK55603.1"/>
    <property type="molecule type" value="Genomic_DNA"/>
</dbReference>
<dbReference type="GeneID" id="78478986"/>
<dbReference type="STRING" id="1702221.AALO17_24690"/>
<evidence type="ECO:0008006" key="3">
    <source>
        <dbReference type="Google" id="ProtNLM"/>
    </source>
</evidence>
<accession>A0A140DY76</accession>
<reference evidence="1 2" key="1">
    <citation type="journal article" date="2016" name="Gut Pathog.">
        <title>Whole genome sequencing of "Faecalibaculum rodentium" ALO17, isolated from C57BL/6J laboratory mouse feces.</title>
        <authorList>
            <person name="Lim S."/>
            <person name="Chang D.H."/>
            <person name="Ahn S."/>
            <person name="Kim B.C."/>
        </authorList>
    </citation>
    <scope>NUCLEOTIDE SEQUENCE [LARGE SCALE GENOMIC DNA]</scope>
    <source>
        <strain evidence="1 2">Alo17</strain>
    </source>
</reference>
<evidence type="ECO:0000313" key="2">
    <source>
        <dbReference type="Proteomes" id="UP000069771"/>
    </source>
</evidence>
<dbReference type="RefSeq" id="WP_067559454.1">
    <property type="nucleotide sequence ID" value="NZ_CAJTBG010000031.1"/>
</dbReference>
<name>A0A140DY76_9FIRM</name>
<dbReference type="SUPFAM" id="SSF89360">
    <property type="entry name" value="HesB-like domain"/>
    <property type="match status" value="1"/>
</dbReference>
<dbReference type="Gene3D" id="2.60.300.12">
    <property type="entry name" value="HesB-like domain"/>
    <property type="match status" value="1"/>
</dbReference>
<protein>
    <recommendedName>
        <fullName evidence="3">Adhesin</fullName>
    </recommendedName>
</protein>
<gene>
    <name evidence="1" type="ORF">AALO17_24690</name>
</gene>
<dbReference type="AlphaFoldDB" id="A0A140DY76"/>
<dbReference type="InterPro" id="IPR035903">
    <property type="entry name" value="HesB-like_dom_sf"/>
</dbReference>
<sequence>MKITDSAKDVLQQALNETGAHGLRVAIQETCCGKSPVIGLDVYTEDDQPETVNDINIVIPEEARDVVDGLEIDLVNGELVVLNTVCGCGGHGDGGCCGGHGEGHDHDHGDGCCGGHHEGGCCHDHE</sequence>
<dbReference type="OrthoDB" id="2355011at2"/>
<proteinExistence type="predicted"/>
<dbReference type="Proteomes" id="UP000069771">
    <property type="component" value="Chromosome"/>
</dbReference>
<dbReference type="KEGG" id="fro:AALO17_24690"/>
<keyword evidence="2" id="KW-1185">Reference proteome</keyword>